<dbReference type="RefSeq" id="WP_264207995.1">
    <property type="nucleotide sequence ID" value="NZ_JAOZEW010000025.1"/>
</dbReference>
<reference evidence="2" key="1">
    <citation type="submission" date="2022-10" db="EMBL/GenBank/DDBJ databases">
        <title>Two novel species of Flavobacterium.</title>
        <authorList>
            <person name="Liu Q."/>
            <person name="Xin Y.-H."/>
        </authorList>
    </citation>
    <scope>NUCLEOTIDE SEQUENCE</scope>
    <source>
        <strain evidence="2">LS1R49</strain>
    </source>
</reference>
<evidence type="ECO:0000313" key="3">
    <source>
        <dbReference type="Proteomes" id="UP001151079"/>
    </source>
</evidence>
<protein>
    <recommendedName>
        <fullName evidence="4">DUF4190 domain-containing protein</fullName>
    </recommendedName>
</protein>
<organism evidence="2 3">
    <name type="scientific">Flavobacterium shii</name>
    <dbReference type="NCBI Taxonomy" id="2987687"/>
    <lineage>
        <taxon>Bacteria</taxon>
        <taxon>Pseudomonadati</taxon>
        <taxon>Bacteroidota</taxon>
        <taxon>Flavobacteriia</taxon>
        <taxon>Flavobacteriales</taxon>
        <taxon>Flavobacteriaceae</taxon>
        <taxon>Flavobacterium</taxon>
    </lineage>
</organism>
<dbReference type="AlphaFoldDB" id="A0A9X2ZEK4"/>
<sequence length="66" mass="7156">MENNFQQPNTGQNMSVAALIIGILSIMVAFIPCFGILGIIGGILAIVFVSIGLSQAKEQMLQLYWQ</sequence>
<feature type="transmembrane region" description="Helical" evidence="1">
    <location>
        <begin position="20"/>
        <end position="53"/>
    </location>
</feature>
<dbReference type="Proteomes" id="UP001151079">
    <property type="component" value="Unassembled WGS sequence"/>
</dbReference>
<proteinExistence type="predicted"/>
<keyword evidence="3" id="KW-1185">Reference proteome</keyword>
<evidence type="ECO:0000313" key="2">
    <source>
        <dbReference type="EMBL" id="MCV9929911.1"/>
    </source>
</evidence>
<keyword evidence="1" id="KW-1133">Transmembrane helix</keyword>
<evidence type="ECO:0000256" key="1">
    <source>
        <dbReference type="SAM" id="Phobius"/>
    </source>
</evidence>
<name>A0A9X2ZEK4_9FLAO</name>
<keyword evidence="1" id="KW-0472">Membrane</keyword>
<accession>A0A9X2ZEK4</accession>
<evidence type="ECO:0008006" key="4">
    <source>
        <dbReference type="Google" id="ProtNLM"/>
    </source>
</evidence>
<comment type="caution">
    <text evidence="2">The sequence shown here is derived from an EMBL/GenBank/DDBJ whole genome shotgun (WGS) entry which is preliminary data.</text>
</comment>
<dbReference type="EMBL" id="JAOZEW010000025">
    <property type="protein sequence ID" value="MCV9929911.1"/>
    <property type="molecule type" value="Genomic_DNA"/>
</dbReference>
<keyword evidence="1" id="KW-0812">Transmembrane</keyword>
<gene>
    <name evidence="2" type="ORF">OIU83_19785</name>
</gene>